<evidence type="ECO:0000256" key="6">
    <source>
        <dbReference type="ARBA" id="ARBA00023212"/>
    </source>
</evidence>
<feature type="domain" description="DM10" evidence="11">
    <location>
        <begin position="1822"/>
        <end position="1944"/>
    </location>
</feature>
<dbReference type="InterPro" id="IPR040193">
    <property type="entry name" value="EFHC1/EFHC2/EFHB"/>
</dbReference>
<keyword evidence="2" id="KW-0963">Cytoplasm</keyword>
<evidence type="ECO:0000256" key="5">
    <source>
        <dbReference type="ARBA" id="ARBA00023069"/>
    </source>
</evidence>
<dbReference type="VEuPathDB" id="TriTrypDB:LdCL_270013700"/>
<dbReference type="VEuPathDB" id="TriTrypDB:LDHU3_27.1120"/>
<dbReference type="EMBL" id="RHLD01000016">
    <property type="protein sequence ID" value="TPP46107.1"/>
    <property type="molecule type" value="Genomic_DNA"/>
</dbReference>
<dbReference type="InterPro" id="IPR002048">
    <property type="entry name" value="EF_hand_dom"/>
</dbReference>
<dbReference type="FunFam" id="2.30.29.170:FF:000014">
    <property type="entry name" value="Putative DUF1126 protein/EF-hand domain pair, putative"/>
    <property type="match status" value="1"/>
</dbReference>
<dbReference type="InterPro" id="IPR011992">
    <property type="entry name" value="EF-hand-dom_pair"/>
</dbReference>
<dbReference type="Pfam" id="PF06565">
    <property type="entry name" value="DM10_dom"/>
    <property type="match status" value="3"/>
</dbReference>
<feature type="region of interest" description="Disordered" evidence="9">
    <location>
        <begin position="103"/>
        <end position="149"/>
    </location>
</feature>
<dbReference type="InterPro" id="IPR036322">
    <property type="entry name" value="WD40_repeat_dom_sf"/>
</dbReference>
<dbReference type="Gene3D" id="1.10.238.10">
    <property type="entry name" value="EF-hand"/>
    <property type="match status" value="1"/>
</dbReference>
<dbReference type="FunFam" id="2.30.29.170:FF:000007">
    <property type="entry name" value="EF-Hand domain-Containing protein 1 homolog"/>
    <property type="match status" value="1"/>
</dbReference>
<dbReference type="InterPro" id="IPR006602">
    <property type="entry name" value="DM10_dom"/>
</dbReference>
<dbReference type="GO" id="GO:0043014">
    <property type="term" value="F:alpha-tubulin binding"/>
    <property type="evidence" value="ECO:0007669"/>
    <property type="project" value="TreeGrafter"/>
</dbReference>
<accession>A0A504XM58</accession>
<keyword evidence="8" id="KW-0853">WD repeat</keyword>
<dbReference type="VEuPathDB" id="TriTrypDB:LDHU3_27.1100"/>
<dbReference type="VEuPathDB" id="TriTrypDB:LdCL_270013800"/>
<dbReference type="VEuPathDB" id="TriTrypDB:LdBPK_270690.1"/>
<evidence type="ECO:0000313" key="13">
    <source>
        <dbReference type="Proteomes" id="UP000318821"/>
    </source>
</evidence>
<dbReference type="GO" id="GO:0000281">
    <property type="term" value="P:mitotic cytokinesis"/>
    <property type="evidence" value="ECO:0007669"/>
    <property type="project" value="TreeGrafter"/>
</dbReference>
<feature type="region of interest" description="Disordered" evidence="9">
    <location>
        <begin position="1"/>
        <end position="26"/>
    </location>
</feature>
<keyword evidence="7" id="KW-0966">Cell projection</keyword>
<dbReference type="PROSITE" id="PS50294">
    <property type="entry name" value="WD_REPEATS_REGION"/>
    <property type="match status" value="1"/>
</dbReference>
<sequence>MQRPSWQSRPSSARLSMAGAGAMPSEADLDRLRSRLHQSGAIVSSRSVASRADANFDLEVVNVGDGRRATPVEHLLARLEQHGLRRRLVAEDDAAAYAVDVAARADTEENADDDSDETHASGDGNAEDPRAVSSCSSGDGAFSSPAPSQAPETREAYYYLCVPCELRLTRISRRPPRWRALEDVHFHFSSAAHRATASWMADDDIDETLHSTPLITPTNYYSRIYVNGVPTLLSRRPGGGDMFYPLPHEQDLVAPYSAAAARDGERVDCWHGSQTVSNSSGASGALAGRFFPSSTLRGAQGGAPVLWHRALPSLYTRTVQVVRRARSSCLADLPADRRRYRVARRRSRVMVGVDHCSLDEYREQSWMPLHKVPLWLAVYRLRRERVPKPLLARPESAGPHGQAVPLRCSESAVRAAQAADVAHRTVYTQPYHPIAEGSRDYQRQGDAFTAAVPVPTTVFEDECYRVALVSAAEQARHEGLSHPVTSRPLSRSLCPADVASEEINRPVLTLELLMQHTQSTAQSWRPAVGSSTALNSSFVPTTAPPSPSRRSSISHLTRSSSSGSTSSSPSFEHSSTPFGVRGAHLVPPPDAEVAVGKVSTVTDAKVTDSYAQVLPLHTPVGRTTRQSYAVSGTRGIQQLVANTRSASFSAPSTLVAAQRVNSRGHCMPSATPQLQVISKHEKGRLLVWNGLTGAVVAACIFPPTFNVDHCAVAASYVYTTVEGSAVKSVAEEEACVYVWSRSTLRSVTVLRGHSGRLTALGVWPMETSTLIATASLDGTVRLWRHQHSPGPWDGAVANEDPVQLLWVLATAELGSVHSLKFLAADTVVAAATRCALAFVRFPDAPAKRKGRGSMVSMGKADALAFQMVRSIVDPNGGTTFLHVCPYNRTSGGVVAVTPALGNFSLSSLASSSPARVSAAAPVSESSTVYLLTGSTSGYMQEWTVDVENTASAEAPPKPAASSAEPVYVDIKCRWHHKAHSATVDCVVTDEDVVVSTSLFDRASIYHRTSGATCAIASTAAIPVLVPQLKELVWGTIDGTLSVASYARFASGVENELQLLWTARPHATAIRGVCLSLTPDLRWDTLCTGAADGSMCVWRAMPESGRTAAGSTAAKKEGAAPLIAHLLHVFALPPNTVEKGDADGKRVAAVVAGLKASTAGTQGAIIVVELAATGDVGQVAAVLLKDNVEVSCAHLCRGDKGTLSLWVGTRCGQLLHALHKPAQKVWTALMPVQWDGKPNGSVVAIADDAGSSSIMVAVAEAPDASRASQRLFLSALQLEPGATVKTMLSRWESDIALPCTVYAASHRERTFAMTWVSKVLSGEQASPRAISGLLVCCSDGTMVRCLRTSMADAAPSVGPWSTPEVLVMAAASGQANTIQRNFDESPSFSATAVASPSRNSDLLCVDMFENSKRLLMPSKVRTTQLTAILCDVGTERVRLAAVRQEKPDAASEVALFDNAGREFGRVTHDGAVLHSNDVSAASASKGPISYTPKVQGASLRRSSTAAVATAAEAANCTAIAAHAGDRIAFIGYDDGLLQMVDTADVYVFCRRWATDATGVARRIVDVRVAVDIMAYSQSQQMQKEFRLPMVPGLSCGEEMMRRNYDRRQIHGVKLDCATAIAGVPADRTLTGGSSDYPGSTLKGAVMAVAEAARADEQGAEDPTGRVLRYYGYCIEPVSDSALETERVRKVILNFYLEDGTMSVTEPKQDNSGFAFPANLKRHIVPNPDGTPITAAQLKVGGSVSFYGRTYELYDADPFTRALLKEGGEEVPQAIVPPTDVYTTMRGRPVAKAHDVPSIAASSPLNTMLSPAQVRATRQFLEFDRKVLRCDCTWDDTTSLYGTKHFLTLYYFLSDGSIAFVEKDVQNSGRDPFPKFLSRQRIAKPTSASGKFDSSSLGSVTFKEDANTVYYTDEDIRIGNVLNLYGRQVKIHDYNQYTRDHMAKKFGITAYAPIPGATPPPFVPPCSTRREISEETVREHHNEKHEELRRHRFANSVVKFLARLDNGKEEDKVRRFVLAVYLADNSVSIFEPVIRNSGIVGGKFLQRQKVRRADGEYFRADDFYVGARVVLNSFPFVILNSDEHSLNYMEHNPEEFGHSDINKIVRKMQAMLQSSTTGLAEAFRLADENRSGGLDMEVFLSIMKELNLDITEQEILTVLRYFDKNNESYVSYEEVASRIMPEGSAVASDNRSWEAIYQEGADHATASFLDDPKEAEEKERKSRENAAASRGATEFLKLYDQRRQLFMKEFHAITDYAKDSLIGSDEFKMCARRKLELSSISDEEMCALAKNLFPVVAPRVSYEEFMRLLNGTSTYAHTVAAIASHGASK</sequence>
<evidence type="ECO:0000256" key="2">
    <source>
        <dbReference type="ARBA" id="ARBA00022490"/>
    </source>
</evidence>
<dbReference type="Proteomes" id="UP000318821">
    <property type="component" value="Unassembled WGS sequence"/>
</dbReference>
<dbReference type="GO" id="GO:0007052">
    <property type="term" value="P:mitotic spindle organization"/>
    <property type="evidence" value="ECO:0007669"/>
    <property type="project" value="TreeGrafter"/>
</dbReference>
<dbReference type="SUPFAM" id="SSF47473">
    <property type="entry name" value="EF-hand"/>
    <property type="match status" value="1"/>
</dbReference>
<dbReference type="PROSITE" id="PS51336">
    <property type="entry name" value="DM10"/>
    <property type="match status" value="3"/>
</dbReference>
<evidence type="ECO:0000313" key="12">
    <source>
        <dbReference type="EMBL" id="TPP46107.1"/>
    </source>
</evidence>
<feature type="region of interest" description="Disordered" evidence="9">
    <location>
        <begin position="535"/>
        <end position="585"/>
    </location>
</feature>
<feature type="domain" description="EF-hand" evidence="10">
    <location>
        <begin position="2112"/>
        <end position="2147"/>
    </location>
</feature>
<feature type="compositionally biased region" description="Basic and acidic residues" evidence="9">
    <location>
        <begin position="2208"/>
        <end position="2222"/>
    </location>
</feature>
<dbReference type="VEuPathDB" id="TriTrypDB:LdBPK_270720.1"/>
<dbReference type="VEuPathDB" id="TriTrypDB:LDHU3_27.1110"/>
<keyword evidence="4" id="KW-0282">Flagellum</keyword>
<name>A0A504XM58_LEIDO</name>
<dbReference type="CDD" id="cd00051">
    <property type="entry name" value="EFh"/>
    <property type="match status" value="1"/>
</dbReference>
<organism evidence="12 13">
    <name type="scientific">Leishmania donovani</name>
    <dbReference type="NCBI Taxonomy" id="5661"/>
    <lineage>
        <taxon>Eukaryota</taxon>
        <taxon>Discoba</taxon>
        <taxon>Euglenozoa</taxon>
        <taxon>Kinetoplastea</taxon>
        <taxon>Metakinetoplastina</taxon>
        <taxon>Trypanosomatida</taxon>
        <taxon>Trypanosomatidae</taxon>
        <taxon>Leishmaniinae</taxon>
        <taxon>Leishmania</taxon>
    </lineage>
</organism>
<evidence type="ECO:0000256" key="3">
    <source>
        <dbReference type="ARBA" id="ARBA00022737"/>
    </source>
</evidence>
<evidence type="ECO:0000259" key="10">
    <source>
        <dbReference type="PROSITE" id="PS50222"/>
    </source>
</evidence>
<dbReference type="Pfam" id="PF13499">
    <property type="entry name" value="EF-hand_7"/>
    <property type="match status" value="1"/>
</dbReference>
<evidence type="ECO:0000259" key="11">
    <source>
        <dbReference type="PROSITE" id="PS51336"/>
    </source>
</evidence>
<proteinExistence type="predicted"/>
<evidence type="ECO:0000256" key="8">
    <source>
        <dbReference type="PROSITE-ProRule" id="PRU00221"/>
    </source>
</evidence>
<dbReference type="GO" id="GO:0005930">
    <property type="term" value="C:axoneme"/>
    <property type="evidence" value="ECO:0007669"/>
    <property type="project" value="TreeGrafter"/>
</dbReference>
<feature type="domain" description="DM10" evidence="11">
    <location>
        <begin position="1992"/>
        <end position="2091"/>
    </location>
</feature>
<gene>
    <name evidence="12" type="ORF">CGC20_32955</name>
</gene>
<dbReference type="Gene3D" id="2.30.29.170">
    <property type="match status" value="3"/>
</dbReference>
<dbReference type="GO" id="GO:0060285">
    <property type="term" value="P:cilium-dependent cell motility"/>
    <property type="evidence" value="ECO:0007669"/>
    <property type="project" value="TreeGrafter"/>
</dbReference>
<keyword evidence="6" id="KW-0206">Cytoskeleton</keyword>
<dbReference type="GO" id="GO:0072686">
    <property type="term" value="C:mitotic spindle"/>
    <property type="evidence" value="ECO:0007669"/>
    <property type="project" value="TreeGrafter"/>
</dbReference>
<protein>
    <recommendedName>
        <fullName evidence="14">WD domain, G-beta repeat family protein</fullName>
    </recommendedName>
</protein>
<dbReference type="PANTHER" id="PTHR12086">
    <property type="entry name" value="EF-HAND DOMAIN C-TERMINAL CONTAINING PROTEIN"/>
    <property type="match status" value="1"/>
</dbReference>
<feature type="region of interest" description="Disordered" evidence="9">
    <location>
        <begin position="2205"/>
        <end position="2226"/>
    </location>
</feature>
<evidence type="ECO:0008006" key="14">
    <source>
        <dbReference type="Google" id="ProtNLM"/>
    </source>
</evidence>
<dbReference type="SUPFAM" id="SSF50978">
    <property type="entry name" value="WD40 repeat-like"/>
    <property type="match status" value="1"/>
</dbReference>
<dbReference type="VEuPathDB" id="TriTrypDB:LdCL_270013600"/>
<evidence type="ECO:0000256" key="7">
    <source>
        <dbReference type="ARBA" id="ARBA00023273"/>
    </source>
</evidence>
<feature type="compositionally biased region" description="Low complexity" evidence="9">
    <location>
        <begin position="548"/>
        <end position="576"/>
    </location>
</feature>
<comment type="caution">
    <text evidence="12">The sequence shown here is derived from an EMBL/GenBank/DDBJ whole genome shotgun (WGS) entry which is preliminary data.</text>
</comment>
<reference evidence="13" key="1">
    <citation type="submission" date="2019-02" db="EMBL/GenBank/DDBJ databases">
        <title>FDA dAtabase for Regulatory Grade micrObial Sequences (FDA-ARGOS): Supporting development and validation of Infectious Disease Dx tests.</title>
        <authorList>
            <person name="Duncan R."/>
            <person name="Fisher C."/>
            <person name="Tallon L."/>
            <person name="Sadzewicz L."/>
            <person name="Sengamalay N."/>
            <person name="Ott S."/>
            <person name="Godinez A."/>
            <person name="Nagaraj S."/>
            <person name="Vavikolanu K."/>
            <person name="Vyas G."/>
            <person name="Nadendla S."/>
            <person name="Aluvathingal J."/>
            <person name="Sichtig H."/>
        </authorList>
    </citation>
    <scope>NUCLEOTIDE SEQUENCE [LARGE SCALE GENOMIC DNA]</scope>
    <source>
        <strain evidence="13">FDAARGOS_360</strain>
    </source>
</reference>
<dbReference type="Gene3D" id="2.130.10.10">
    <property type="entry name" value="YVTN repeat-like/Quinoprotein amine dehydrogenase"/>
    <property type="match status" value="2"/>
</dbReference>
<dbReference type="InterPro" id="IPR001680">
    <property type="entry name" value="WD40_rpt"/>
</dbReference>
<comment type="subcellular location">
    <subcellularLocation>
        <location evidence="1">Cytoplasm</location>
        <location evidence="1">Cytoskeleton</location>
        <location evidence="1">Flagellum axoneme</location>
    </subcellularLocation>
</comment>
<keyword evidence="5" id="KW-0969">Cilium</keyword>
<dbReference type="InterPro" id="IPR015943">
    <property type="entry name" value="WD40/YVTN_repeat-like_dom_sf"/>
</dbReference>
<evidence type="ECO:0000256" key="1">
    <source>
        <dbReference type="ARBA" id="ARBA00004611"/>
    </source>
</evidence>
<feature type="domain" description="DM10" evidence="11">
    <location>
        <begin position="1662"/>
        <end position="1766"/>
    </location>
</feature>
<dbReference type="PANTHER" id="PTHR12086:SF15">
    <property type="entry name" value="DM10 DOMAIN-CONTAINING PROTEIN"/>
    <property type="match status" value="1"/>
</dbReference>
<dbReference type="FunFam" id="2.30.29.170:FF:000011">
    <property type="entry name" value="Putative DUF1126 protein/EF-hand domain pair, putative"/>
    <property type="match status" value="1"/>
</dbReference>
<dbReference type="PROSITE" id="PS50222">
    <property type="entry name" value="EF_HAND_2"/>
    <property type="match status" value="1"/>
</dbReference>
<evidence type="ECO:0000256" key="9">
    <source>
        <dbReference type="SAM" id="MobiDB-lite"/>
    </source>
</evidence>
<evidence type="ECO:0000256" key="4">
    <source>
        <dbReference type="ARBA" id="ARBA00022846"/>
    </source>
</evidence>
<feature type="compositionally biased region" description="Low complexity" evidence="9">
    <location>
        <begin position="133"/>
        <end position="144"/>
    </location>
</feature>
<dbReference type="SMART" id="SM00676">
    <property type="entry name" value="DM10"/>
    <property type="match status" value="3"/>
</dbReference>
<feature type="repeat" description="WD" evidence="8">
    <location>
        <begin position="750"/>
        <end position="783"/>
    </location>
</feature>
<dbReference type="SMART" id="SM00054">
    <property type="entry name" value="EFh"/>
    <property type="match status" value="2"/>
</dbReference>
<keyword evidence="3" id="KW-0677">Repeat</keyword>
<dbReference type="PROSITE" id="PS50082">
    <property type="entry name" value="WD_REPEATS_2"/>
    <property type="match status" value="1"/>
</dbReference>
<dbReference type="VEuPathDB" id="TriTrypDB:LdBPK_270700.1"/>
<dbReference type="Pfam" id="PF00400">
    <property type="entry name" value="WD40"/>
    <property type="match status" value="2"/>
</dbReference>
<dbReference type="GO" id="GO:0005509">
    <property type="term" value="F:calcium ion binding"/>
    <property type="evidence" value="ECO:0007669"/>
    <property type="project" value="InterPro"/>
</dbReference>
<dbReference type="SMART" id="SM00320">
    <property type="entry name" value="WD40"/>
    <property type="match status" value="2"/>
</dbReference>
<feature type="compositionally biased region" description="Polar residues" evidence="9">
    <location>
        <begin position="1"/>
        <end position="14"/>
    </location>
</feature>